<dbReference type="InterPro" id="IPR026443">
    <property type="entry name" value="Rhombo_lipo"/>
</dbReference>
<feature type="signal peptide" evidence="1">
    <location>
        <begin position="1"/>
        <end position="21"/>
    </location>
</feature>
<dbReference type="NCBIfam" id="TIGR04179">
    <property type="entry name" value="rhombo_lipo"/>
    <property type="match status" value="1"/>
</dbReference>
<evidence type="ECO:0000256" key="1">
    <source>
        <dbReference type="SAM" id="SignalP"/>
    </source>
</evidence>
<keyword evidence="3" id="KW-1185">Reference proteome</keyword>
<organism evidence="2 3">
    <name type="scientific">Mesoterricola sediminis</name>
    <dbReference type="NCBI Taxonomy" id="2927980"/>
    <lineage>
        <taxon>Bacteria</taxon>
        <taxon>Pseudomonadati</taxon>
        <taxon>Acidobacteriota</taxon>
        <taxon>Holophagae</taxon>
        <taxon>Holophagales</taxon>
        <taxon>Holophagaceae</taxon>
        <taxon>Mesoterricola</taxon>
    </lineage>
</organism>
<gene>
    <name evidence="2" type="ORF">METESE_00310</name>
</gene>
<dbReference type="PROSITE" id="PS51257">
    <property type="entry name" value="PROKAR_LIPOPROTEIN"/>
    <property type="match status" value="1"/>
</dbReference>
<evidence type="ECO:0000313" key="3">
    <source>
        <dbReference type="Proteomes" id="UP001228113"/>
    </source>
</evidence>
<dbReference type="AlphaFoldDB" id="A0AA48H304"/>
<keyword evidence="1" id="KW-0732">Signal</keyword>
<reference evidence="2" key="1">
    <citation type="journal article" date="2023" name="Int. J. Syst. Evol. Microbiol.">
        <title>Mesoterricola silvestris gen. nov., sp. nov., Mesoterricola sediminis sp. nov., Geothrix oryzae sp. nov., Geothrix edaphica sp. nov., Geothrix rubra sp. nov., and Geothrix limicola sp. nov., six novel members of Acidobacteriota isolated from soils.</title>
        <authorList>
            <person name="Itoh H."/>
            <person name="Sugisawa Y."/>
            <person name="Mise K."/>
            <person name="Xu Z."/>
            <person name="Kuniyasu M."/>
            <person name="Ushijima N."/>
            <person name="Kawano K."/>
            <person name="Kobayashi E."/>
            <person name="Shiratori Y."/>
            <person name="Masuda Y."/>
            <person name="Senoo K."/>
        </authorList>
    </citation>
    <scope>NUCLEOTIDE SEQUENCE</scope>
    <source>
        <strain evidence="2">W786</strain>
    </source>
</reference>
<name>A0AA48H304_9BACT</name>
<dbReference type="RefSeq" id="WP_316410853.1">
    <property type="nucleotide sequence ID" value="NZ_AP027081.1"/>
</dbReference>
<dbReference type="KEGG" id="msea:METESE_00310"/>
<keyword evidence="2" id="KW-0449">Lipoprotein</keyword>
<evidence type="ECO:0000313" key="2">
    <source>
        <dbReference type="EMBL" id="BDU75073.1"/>
    </source>
</evidence>
<dbReference type="Proteomes" id="UP001228113">
    <property type="component" value="Chromosome"/>
</dbReference>
<sequence>MSTVRPTLCLCAVLASLFVLGCSHPRTTVHRTGVMEYLYPKREAAPAPTPGGARLHLPLKLGIAFVPSQGYAWRSALPATSERPLLDIVREAFQARSWVQEIKVIPSAYLRAGGGFDNLEQAARMYGVDVMALVSVDQIQYTDPKWYSFAYLTIVGLYTLPAEKNDTRTLIDVAVFDVATRTFLLRAPGQSTVKGSATPIRAQEQLRLDSGKGLELALKDLNGNLAREVEAFKADVASGARKDVDVVDREGRSLRQTGGRSFGGSMGLGEAVAGLALAAFAWRRRRP</sequence>
<protein>
    <submittedName>
        <fullName evidence="2">Rhombotarget lipoprotein</fullName>
    </submittedName>
</protein>
<proteinExistence type="predicted"/>
<dbReference type="EMBL" id="AP027081">
    <property type="protein sequence ID" value="BDU75073.1"/>
    <property type="molecule type" value="Genomic_DNA"/>
</dbReference>
<accession>A0AA48H304</accession>
<feature type="chain" id="PRO_5041258261" evidence="1">
    <location>
        <begin position="22"/>
        <end position="287"/>
    </location>
</feature>